<gene>
    <name evidence="9" type="ORF">ASZ90_016558</name>
</gene>
<keyword evidence="2" id="KW-0479">Metal-binding</keyword>
<organism evidence="9">
    <name type="scientific">hydrocarbon metagenome</name>
    <dbReference type="NCBI Taxonomy" id="938273"/>
    <lineage>
        <taxon>unclassified sequences</taxon>
        <taxon>metagenomes</taxon>
        <taxon>ecological metagenomes</taxon>
    </lineage>
</organism>
<evidence type="ECO:0000259" key="8">
    <source>
        <dbReference type="Pfam" id="PF01996"/>
    </source>
</evidence>
<comment type="caution">
    <text evidence="9">The sequence shown here is derived from an EMBL/GenBank/DDBJ whole genome shotgun (WGS) entry which is preliminary data.</text>
</comment>
<dbReference type="InterPro" id="IPR002847">
    <property type="entry name" value="F420-0_gamma-glut_ligase-dom"/>
</dbReference>
<evidence type="ECO:0000256" key="1">
    <source>
        <dbReference type="ARBA" id="ARBA00022598"/>
    </source>
</evidence>
<dbReference type="Pfam" id="PF01996">
    <property type="entry name" value="F420_ligase"/>
    <property type="match status" value="1"/>
</dbReference>
<dbReference type="SUPFAM" id="SSF144010">
    <property type="entry name" value="CofE-like"/>
    <property type="match status" value="1"/>
</dbReference>
<dbReference type="Gene3D" id="3.90.1660.10">
    <property type="entry name" value="CofE-like domain"/>
    <property type="match status" value="1"/>
</dbReference>
<proteinExistence type="predicted"/>
<dbReference type="EMBL" id="LNQE01001742">
    <property type="protein sequence ID" value="KUG10034.1"/>
    <property type="molecule type" value="Genomic_DNA"/>
</dbReference>
<keyword evidence="3" id="KW-0547">Nucleotide-binding</keyword>
<evidence type="ECO:0000256" key="7">
    <source>
        <dbReference type="ARBA" id="ARBA00023211"/>
    </source>
</evidence>
<keyword evidence="1 9" id="KW-0436">Ligase</keyword>
<evidence type="ECO:0000256" key="2">
    <source>
        <dbReference type="ARBA" id="ARBA00022723"/>
    </source>
</evidence>
<dbReference type="NCBIfam" id="NF009809">
    <property type="entry name" value="PRK13293.1"/>
    <property type="match status" value="1"/>
</dbReference>
<dbReference type="PANTHER" id="PTHR47917:SF1">
    <property type="entry name" value="COENZYME F420:L-GLUTAMATE LIGASE"/>
    <property type="match status" value="1"/>
</dbReference>
<evidence type="ECO:0000256" key="6">
    <source>
        <dbReference type="ARBA" id="ARBA00023134"/>
    </source>
</evidence>
<dbReference type="NCBIfam" id="TIGR01916">
    <property type="entry name" value="F420_cofE"/>
    <property type="match status" value="1"/>
</dbReference>
<reference evidence="9" key="1">
    <citation type="journal article" date="2015" name="Proc. Natl. Acad. Sci. U.S.A.">
        <title>Networks of energetic and metabolic interactions define dynamics in microbial communities.</title>
        <authorList>
            <person name="Embree M."/>
            <person name="Liu J.K."/>
            <person name="Al-Bassam M.M."/>
            <person name="Zengler K."/>
        </authorList>
    </citation>
    <scope>NUCLEOTIDE SEQUENCE</scope>
</reference>
<evidence type="ECO:0000256" key="3">
    <source>
        <dbReference type="ARBA" id="ARBA00022741"/>
    </source>
</evidence>
<name>A0A0W8ENM5_9ZZZZ</name>
<dbReference type="GO" id="GO:0005525">
    <property type="term" value="F:GTP binding"/>
    <property type="evidence" value="ECO:0007669"/>
    <property type="project" value="UniProtKB-KW"/>
</dbReference>
<evidence type="ECO:0000256" key="4">
    <source>
        <dbReference type="ARBA" id="ARBA00022842"/>
    </source>
</evidence>
<keyword evidence="7" id="KW-0464">Manganese</keyword>
<evidence type="ECO:0000313" key="9">
    <source>
        <dbReference type="EMBL" id="KUG10034.1"/>
    </source>
</evidence>
<dbReference type="GO" id="GO:0046872">
    <property type="term" value="F:metal ion binding"/>
    <property type="evidence" value="ECO:0007669"/>
    <property type="project" value="UniProtKB-KW"/>
</dbReference>
<dbReference type="PANTHER" id="PTHR47917">
    <property type="match status" value="1"/>
</dbReference>
<keyword evidence="4" id="KW-0460">Magnesium</keyword>
<dbReference type="AlphaFoldDB" id="A0A0W8ENM5"/>
<dbReference type="Gene3D" id="3.30.1330.100">
    <property type="entry name" value="CofE-like"/>
    <property type="match status" value="1"/>
</dbReference>
<protein>
    <submittedName>
        <fullName evidence="9">Coenzyme f420-0:l-glutamate ligase</fullName>
    </submittedName>
</protein>
<keyword evidence="5" id="KW-0630">Potassium</keyword>
<feature type="domain" description="Coenzyme F420:L-glutamate ligase-like" evidence="8">
    <location>
        <begin position="37"/>
        <end position="246"/>
    </location>
</feature>
<dbReference type="InterPro" id="IPR008225">
    <property type="entry name" value="F420-0_g-glutamyl_ligase"/>
</dbReference>
<evidence type="ECO:0000256" key="5">
    <source>
        <dbReference type="ARBA" id="ARBA00022958"/>
    </source>
</evidence>
<keyword evidence="6" id="KW-0342">GTP-binding</keyword>
<sequence length="272" mass="29876">MQHLSGPGTREPHTRALIREKVQPPLMHIHVEGVSGLPIIHEGDDLPDLICERTVFADGDILCIASSVYSKARGYTKKLSSITPTPRAVRIAEKTREDPRFIQAVLDASTEILLEYPFVLSEVSSGHIGVRAGVDQSNIEDGMVIFLPPDPMAAAAEVREVIREITGRTVGVIITDTCGRSFRRGQTGHAVGWSGMTAIRDFRGDTDLFGHVLKITEEAVVDEIAGFANFVMGESNNGVPAVVFRNMGTWTGHDQLYFTKEEDILRKLLERG</sequence>
<dbReference type="GO" id="GO:0052618">
    <property type="term" value="F:coenzyme F420-0:L-glutamate ligase activity"/>
    <property type="evidence" value="ECO:0007669"/>
    <property type="project" value="TreeGrafter"/>
</dbReference>
<accession>A0A0W8ENM5</accession>